<feature type="non-terminal residue" evidence="1">
    <location>
        <position position="1"/>
    </location>
</feature>
<accession>A0A9P7YD68</accession>
<dbReference type="AlphaFoldDB" id="A0A9P7YD68"/>
<name>A0A9P7YD68_9HELO</name>
<comment type="caution">
    <text evidence="1">The sequence shown here is derived from an EMBL/GenBank/DDBJ whole genome shotgun (WGS) entry which is preliminary data.</text>
</comment>
<proteinExistence type="predicted"/>
<reference evidence="1" key="1">
    <citation type="journal article" date="2021" name="IMA Fungus">
        <title>Genomic characterization of three marine fungi, including Emericellopsis atlantica sp. nov. with signatures of a generalist lifestyle and marine biomass degradation.</title>
        <authorList>
            <person name="Hagestad O.C."/>
            <person name="Hou L."/>
            <person name="Andersen J.H."/>
            <person name="Hansen E.H."/>
            <person name="Altermark B."/>
            <person name="Li C."/>
            <person name="Kuhnert E."/>
            <person name="Cox R.J."/>
            <person name="Crous P.W."/>
            <person name="Spatafora J.W."/>
            <person name="Lail K."/>
            <person name="Amirebrahimi M."/>
            <person name="Lipzen A."/>
            <person name="Pangilinan J."/>
            <person name="Andreopoulos W."/>
            <person name="Hayes R.D."/>
            <person name="Ng V."/>
            <person name="Grigoriev I.V."/>
            <person name="Jackson S.A."/>
            <person name="Sutton T.D.S."/>
            <person name="Dobson A.D.W."/>
            <person name="Rama T."/>
        </authorList>
    </citation>
    <scope>NUCLEOTIDE SEQUENCE</scope>
    <source>
        <strain evidence="1">TRa018bII</strain>
    </source>
</reference>
<dbReference type="EMBL" id="MU251585">
    <property type="protein sequence ID" value="KAG9231713.1"/>
    <property type="molecule type" value="Genomic_DNA"/>
</dbReference>
<gene>
    <name evidence="1" type="ORF">BJ875DRAFT_382348</name>
</gene>
<evidence type="ECO:0000313" key="2">
    <source>
        <dbReference type="Proteomes" id="UP000824998"/>
    </source>
</evidence>
<sequence>ATIFNTYTSKYSTRISSPITRAQVTGGNAYSHASRGFVNSFQGTLKEEVNLFSDSLKVVWQVAISIVSLASLPPSHEGERKLREELDIKYGLTKKEYVKPVISKK</sequence>
<protein>
    <submittedName>
        <fullName evidence="1">Uncharacterized protein</fullName>
    </submittedName>
</protein>
<evidence type="ECO:0000313" key="1">
    <source>
        <dbReference type="EMBL" id="KAG9231713.1"/>
    </source>
</evidence>
<keyword evidence="2" id="KW-1185">Reference proteome</keyword>
<organism evidence="1 2">
    <name type="scientific">Amylocarpus encephaloides</name>
    <dbReference type="NCBI Taxonomy" id="45428"/>
    <lineage>
        <taxon>Eukaryota</taxon>
        <taxon>Fungi</taxon>
        <taxon>Dikarya</taxon>
        <taxon>Ascomycota</taxon>
        <taxon>Pezizomycotina</taxon>
        <taxon>Leotiomycetes</taxon>
        <taxon>Helotiales</taxon>
        <taxon>Helotiales incertae sedis</taxon>
        <taxon>Amylocarpus</taxon>
    </lineage>
</organism>
<dbReference type="Proteomes" id="UP000824998">
    <property type="component" value="Unassembled WGS sequence"/>
</dbReference>
<dbReference type="OrthoDB" id="10021397at2759"/>